<keyword evidence="2" id="KW-0732">Signal</keyword>
<reference evidence="4" key="1">
    <citation type="submission" date="2015-02" db="EMBL/GenBank/DDBJ databases">
        <title>Genome sequencing for Strongylocentrotus purpuratus.</title>
        <authorList>
            <person name="Murali S."/>
            <person name="Liu Y."/>
            <person name="Vee V."/>
            <person name="English A."/>
            <person name="Wang M."/>
            <person name="Skinner E."/>
            <person name="Han Y."/>
            <person name="Muzny D.M."/>
            <person name="Worley K.C."/>
            <person name="Gibbs R.A."/>
        </authorList>
    </citation>
    <scope>NUCLEOTIDE SEQUENCE</scope>
</reference>
<evidence type="ECO:0000256" key="2">
    <source>
        <dbReference type="SAM" id="SignalP"/>
    </source>
</evidence>
<dbReference type="GeneID" id="757218"/>
<proteinExistence type="predicted"/>
<feature type="signal peptide" evidence="2">
    <location>
        <begin position="1"/>
        <end position="19"/>
    </location>
</feature>
<dbReference type="KEGG" id="spu:757218"/>
<reference evidence="3" key="2">
    <citation type="submission" date="2021-01" db="UniProtKB">
        <authorList>
            <consortium name="EnsemblMetazoa"/>
        </authorList>
    </citation>
    <scope>IDENTIFICATION</scope>
</reference>
<evidence type="ECO:0000313" key="3">
    <source>
        <dbReference type="EnsemblMetazoa" id="XP_030851169"/>
    </source>
</evidence>
<name>A0A7M7T3I6_STRPU</name>
<dbReference type="AlphaFoldDB" id="A0A7M7T3I6"/>
<dbReference type="Proteomes" id="UP000007110">
    <property type="component" value="Unassembled WGS sequence"/>
</dbReference>
<feature type="region of interest" description="Disordered" evidence="1">
    <location>
        <begin position="223"/>
        <end position="243"/>
    </location>
</feature>
<dbReference type="OrthoDB" id="10123239at2759"/>
<feature type="chain" id="PRO_5029635204" evidence="2">
    <location>
        <begin position="20"/>
        <end position="779"/>
    </location>
</feature>
<evidence type="ECO:0000313" key="4">
    <source>
        <dbReference type="Proteomes" id="UP000007110"/>
    </source>
</evidence>
<accession>A0A7M7T3I6</accession>
<protein>
    <submittedName>
        <fullName evidence="3">Uncharacterized protein</fullName>
    </submittedName>
</protein>
<feature type="region of interest" description="Disordered" evidence="1">
    <location>
        <begin position="638"/>
        <end position="705"/>
    </location>
</feature>
<evidence type="ECO:0000256" key="1">
    <source>
        <dbReference type="SAM" id="MobiDB-lite"/>
    </source>
</evidence>
<dbReference type="EnsemblMetazoa" id="XM_030995309">
    <property type="protein sequence ID" value="XP_030851169"/>
    <property type="gene ID" value="LOC757218"/>
</dbReference>
<dbReference type="RefSeq" id="XP_030851169.1">
    <property type="nucleotide sequence ID" value="XM_030995309.1"/>
</dbReference>
<dbReference type="InParanoid" id="A0A7M7T3I6"/>
<sequence length="779" mass="87886">MKVLCALVSLLVISGGGNSAPTGAPDQDKLENELLVDNTKDEGPHIMLPDLPKPGDGDLIPPFVAAEYLANKNERREEEGEEHKQEDLSYVSITNDVDNSEYAMSYPSWLPDGYFTSINDVDEENTEEDILADIETALVNEKLEPLYSSISHLKSLLHQLREKATDELEDIDESVSGEESFYSTTGESYDVSAVEGDDDHLDVMVENKFGAVSEDRQRFAGQLTQGNQEVPKNSSKATPKNNAVESAMNNVPEKHREAIHIKPSRRFKRDLGWGRRGKPMYENLAEAEVDAEISSVFADEVVDGDSELDTSWTSSSEAGESVLEFNDLGRKPLRPQERKQIDPREETNWRNVFLNLRGSLRAPLQRLDRRRRNKEDLRAFINSMPTLEGLRKRTLAVNEDPEEEFEIPDPGSFYPQPPNLPPPDNVIRPELPPDDTLPWELPADFDQDNGLLEEQTNGVDMMNHFNKRYQYLKDVERSIMDESLEDLALELAGRGPLRSNEALRVRRVMQIPPPPPFGRKVVKSLYRKKAYGFPFMEDEFADEIIPNSWESGGESFDLPYNGFDPQDLLEPQSLGEYLQFGRMEGPNEGSDKVSRLLSAIKTKEAKDNILQHLLNIRDASPKLQREILLQALMAEAETGDGGGNDVLGYEDQQSDSGEDTQWGSFKSDEETEDEEREATLDEQTDKESNHPAENNAASVNPIEEGGWKSYVAGEDQVANEAEYFSEASESEASVPDWEDIPDELQSNIPQLFEEMKQQILIQKLAEFLQRAASKENRRI</sequence>
<keyword evidence="4" id="KW-1185">Reference proteome</keyword>
<organism evidence="3 4">
    <name type="scientific">Strongylocentrotus purpuratus</name>
    <name type="common">Purple sea urchin</name>
    <dbReference type="NCBI Taxonomy" id="7668"/>
    <lineage>
        <taxon>Eukaryota</taxon>
        <taxon>Metazoa</taxon>
        <taxon>Echinodermata</taxon>
        <taxon>Eleutherozoa</taxon>
        <taxon>Echinozoa</taxon>
        <taxon>Echinoidea</taxon>
        <taxon>Euechinoidea</taxon>
        <taxon>Echinacea</taxon>
        <taxon>Camarodonta</taxon>
        <taxon>Echinidea</taxon>
        <taxon>Strongylocentrotidae</taxon>
        <taxon>Strongylocentrotus</taxon>
    </lineage>
</organism>
<feature type="compositionally biased region" description="Basic and acidic residues" evidence="1">
    <location>
        <begin position="677"/>
        <end position="690"/>
    </location>
</feature>